<comment type="similarity">
    <text evidence="1">Belongs to the PhzF family.</text>
</comment>
<keyword evidence="3" id="KW-0413">Isomerase</keyword>
<comment type="caution">
    <text evidence="3">The sequence shown here is derived from an EMBL/GenBank/DDBJ whole genome shotgun (WGS) entry which is preliminary data.</text>
</comment>
<dbReference type="AlphaFoldDB" id="A0A7X3K3I5"/>
<dbReference type="PIRSF" id="PIRSF016184">
    <property type="entry name" value="PhzC_PhzF"/>
    <property type="match status" value="1"/>
</dbReference>
<dbReference type="GO" id="GO:0016853">
    <property type="term" value="F:isomerase activity"/>
    <property type="evidence" value="ECO:0007669"/>
    <property type="project" value="UniProtKB-KW"/>
</dbReference>
<dbReference type="RefSeq" id="WP_157289547.1">
    <property type="nucleotide sequence ID" value="NZ_WQRF01000001.1"/>
</dbReference>
<dbReference type="NCBIfam" id="TIGR00654">
    <property type="entry name" value="PhzF_family"/>
    <property type="match status" value="1"/>
</dbReference>
<proteinExistence type="inferred from homology"/>
<evidence type="ECO:0000256" key="2">
    <source>
        <dbReference type="PIRSR" id="PIRSR016184-1"/>
    </source>
</evidence>
<feature type="active site" evidence="2">
    <location>
        <position position="46"/>
    </location>
</feature>
<reference evidence="3 4" key="1">
    <citation type="submission" date="2019-12" db="EMBL/GenBank/DDBJ databases">
        <title>Devosia maris sp. nov., isolated from the deep seawater.</title>
        <authorList>
            <person name="Liu Y."/>
        </authorList>
    </citation>
    <scope>NUCLEOTIDE SEQUENCE [LARGE SCALE GENOMIC DNA]</scope>
    <source>
        <strain evidence="3 4">L53-10-65</strain>
    </source>
</reference>
<dbReference type="GO" id="GO:0005737">
    <property type="term" value="C:cytoplasm"/>
    <property type="evidence" value="ECO:0007669"/>
    <property type="project" value="TreeGrafter"/>
</dbReference>
<protein>
    <submittedName>
        <fullName evidence="3">PhzF family phenazine biosynthesis isomerase</fullName>
    </submittedName>
</protein>
<organism evidence="3 4">
    <name type="scientific">Devosia marina</name>
    <dbReference type="NCBI Taxonomy" id="2683198"/>
    <lineage>
        <taxon>Bacteria</taxon>
        <taxon>Pseudomonadati</taxon>
        <taxon>Pseudomonadota</taxon>
        <taxon>Alphaproteobacteria</taxon>
        <taxon>Hyphomicrobiales</taxon>
        <taxon>Devosiaceae</taxon>
        <taxon>Devosia</taxon>
    </lineage>
</organism>
<dbReference type="PANTHER" id="PTHR13774">
    <property type="entry name" value="PHENAZINE BIOSYNTHESIS PROTEIN"/>
    <property type="match status" value="1"/>
</dbReference>
<dbReference type="SUPFAM" id="SSF54506">
    <property type="entry name" value="Diaminopimelate epimerase-like"/>
    <property type="match status" value="1"/>
</dbReference>
<evidence type="ECO:0000256" key="1">
    <source>
        <dbReference type="ARBA" id="ARBA00008270"/>
    </source>
</evidence>
<dbReference type="Pfam" id="PF02567">
    <property type="entry name" value="PhzC-PhzF"/>
    <property type="match status" value="1"/>
</dbReference>
<name>A0A7X3K3I5_9HYPH</name>
<keyword evidence="4" id="KW-1185">Reference proteome</keyword>
<dbReference type="InterPro" id="IPR003719">
    <property type="entry name" value="Phenazine_PhzF-like"/>
</dbReference>
<gene>
    <name evidence="3" type="ORF">GO014_06450</name>
</gene>
<dbReference type="Gene3D" id="3.10.310.10">
    <property type="entry name" value="Diaminopimelate Epimerase, Chain A, domain 1"/>
    <property type="match status" value="2"/>
</dbReference>
<accession>A0A7X3K3I5</accession>
<dbReference type="Proteomes" id="UP000438106">
    <property type="component" value="Unassembled WGS sequence"/>
</dbReference>
<sequence>MRLSYLILDVFTRIPLKGNALAVVPKADGLMDNEMQAIAREFNLSETVFICKPQNERNSAMLRIFTPHQELPFAGHPTVGAAVSLGLNSRASAIRMEEKVGLVTALFERLDRRSGEARFTLPRLPARIAELPDRLGIAQALGIEVDEIGCDVYKPAVFSAGVTFHLVPVRDASVLKRVRVNKTAWDQVFDQEHHSAYVFTLTPEERENDIAARMFGMDIGEDPGTGSAAAALIGLLAEQAMGTGQTDYVLRQGHEMGRPCRITLQLRKDNDVLVYGAIGGEAVVVGEGVLDL</sequence>
<dbReference type="EMBL" id="WQRF01000001">
    <property type="protein sequence ID" value="MVS98659.1"/>
    <property type="molecule type" value="Genomic_DNA"/>
</dbReference>
<evidence type="ECO:0000313" key="4">
    <source>
        <dbReference type="Proteomes" id="UP000438106"/>
    </source>
</evidence>
<dbReference type="PANTHER" id="PTHR13774:SF32">
    <property type="entry name" value="ANTISENSE-ENHANCING SEQUENCE 1"/>
    <property type="match status" value="1"/>
</dbReference>
<evidence type="ECO:0000313" key="3">
    <source>
        <dbReference type="EMBL" id="MVS98659.1"/>
    </source>
</evidence>